<reference evidence="3" key="1">
    <citation type="submission" date="2017-03" db="EMBL/GenBank/DDBJ databases">
        <title>Genomes of endolithic fungi from Antarctica.</title>
        <authorList>
            <person name="Coleine C."/>
            <person name="Masonjones S."/>
            <person name="Stajich J.E."/>
        </authorList>
    </citation>
    <scope>NUCLEOTIDE SEQUENCE [LARGE SCALE GENOMIC DNA]</scope>
    <source>
        <strain evidence="3">CCFEE 5527</strain>
    </source>
</reference>
<proteinExistence type="predicted"/>
<evidence type="ECO:0000256" key="1">
    <source>
        <dbReference type="SAM" id="MobiDB-lite"/>
    </source>
</evidence>
<gene>
    <name evidence="2" type="ORF">B0A48_15466</name>
</gene>
<keyword evidence="3" id="KW-1185">Reference proteome</keyword>
<organism evidence="2 3">
    <name type="scientific">Cryoendolithus antarcticus</name>
    <dbReference type="NCBI Taxonomy" id="1507870"/>
    <lineage>
        <taxon>Eukaryota</taxon>
        <taxon>Fungi</taxon>
        <taxon>Dikarya</taxon>
        <taxon>Ascomycota</taxon>
        <taxon>Pezizomycotina</taxon>
        <taxon>Dothideomycetes</taxon>
        <taxon>Dothideomycetidae</taxon>
        <taxon>Cladosporiales</taxon>
        <taxon>Cladosporiaceae</taxon>
        <taxon>Cryoendolithus</taxon>
    </lineage>
</organism>
<accession>A0A1V8SGU6</accession>
<name>A0A1V8SGU6_9PEZI</name>
<evidence type="ECO:0008006" key="4">
    <source>
        <dbReference type="Google" id="ProtNLM"/>
    </source>
</evidence>
<dbReference type="Proteomes" id="UP000192596">
    <property type="component" value="Unassembled WGS sequence"/>
</dbReference>
<dbReference type="EMBL" id="NAJO01000047">
    <property type="protein sequence ID" value="OQN98190.1"/>
    <property type="molecule type" value="Genomic_DNA"/>
</dbReference>
<protein>
    <recommendedName>
        <fullName evidence="4">G domain-containing protein</fullName>
    </recommendedName>
</protein>
<sequence>MPAPTADMGQMATPERPSKRPKTSDPGYLALLERVERIELNSSAPYDQQTEMNEFAHCEEQQCLRKLLRSMHVLLVDPLRKLKTPAVQKLLANAQELLTPPQEEHTWIITGPMGAGKSSTLNATFSKGVLAFLNDGGKSVTLFHN</sequence>
<evidence type="ECO:0000313" key="3">
    <source>
        <dbReference type="Proteomes" id="UP000192596"/>
    </source>
</evidence>
<dbReference type="AlphaFoldDB" id="A0A1V8SGU6"/>
<dbReference type="InParanoid" id="A0A1V8SGU6"/>
<comment type="caution">
    <text evidence="2">The sequence shown here is derived from an EMBL/GenBank/DDBJ whole genome shotgun (WGS) entry which is preliminary data.</text>
</comment>
<feature type="region of interest" description="Disordered" evidence="1">
    <location>
        <begin position="1"/>
        <end position="26"/>
    </location>
</feature>
<evidence type="ECO:0000313" key="2">
    <source>
        <dbReference type="EMBL" id="OQN98190.1"/>
    </source>
</evidence>